<evidence type="ECO:0008006" key="4">
    <source>
        <dbReference type="Google" id="ProtNLM"/>
    </source>
</evidence>
<accession>A0ABN9RXD3</accession>
<sequence length="262" mass="29573">MFRKAVQPPRTTIYNLEWRINDMSGTIDIRFEEVEEQFDDTSIRATNLESNRAELIDDITARDAALESHPLHPDFDSTGTASARSGGSAVEAGFIELEGQMAEFTTDAVRMRRRLWGPWQLRYLTVRCHMDQRICSSAQNPRTSRCPHQGRIVPAVCCRRYSRTGAVQSSRKHNVDTSGSATGKEGAKEFLVLLPDELSKAMCAQKKKQFVLHMGPGVVSKFLALARFLSSMGRTRHQPGSCRPEQSRQRGFPEACARRWQN</sequence>
<reference evidence="2" key="1">
    <citation type="submission" date="2023-10" db="EMBL/GenBank/DDBJ databases">
        <authorList>
            <person name="Chen Y."/>
            <person name="Shah S."/>
            <person name="Dougan E. K."/>
            <person name="Thang M."/>
            <person name="Chan C."/>
        </authorList>
    </citation>
    <scope>NUCLEOTIDE SEQUENCE [LARGE SCALE GENOMIC DNA]</scope>
</reference>
<evidence type="ECO:0000256" key="1">
    <source>
        <dbReference type="SAM" id="MobiDB-lite"/>
    </source>
</evidence>
<feature type="region of interest" description="Disordered" evidence="1">
    <location>
        <begin position="234"/>
        <end position="254"/>
    </location>
</feature>
<evidence type="ECO:0000313" key="2">
    <source>
        <dbReference type="EMBL" id="CAK0823794.1"/>
    </source>
</evidence>
<gene>
    <name evidence="2" type="ORF">PCOR1329_LOCUS24373</name>
</gene>
<protein>
    <recommendedName>
        <fullName evidence="4">COMM domain-containing protein 5</fullName>
    </recommendedName>
</protein>
<dbReference type="Proteomes" id="UP001189429">
    <property type="component" value="Unassembled WGS sequence"/>
</dbReference>
<keyword evidence="3" id="KW-1185">Reference proteome</keyword>
<proteinExistence type="predicted"/>
<name>A0ABN9RXD3_9DINO</name>
<dbReference type="EMBL" id="CAUYUJ010008385">
    <property type="protein sequence ID" value="CAK0823794.1"/>
    <property type="molecule type" value="Genomic_DNA"/>
</dbReference>
<organism evidence="2 3">
    <name type="scientific">Prorocentrum cordatum</name>
    <dbReference type="NCBI Taxonomy" id="2364126"/>
    <lineage>
        <taxon>Eukaryota</taxon>
        <taxon>Sar</taxon>
        <taxon>Alveolata</taxon>
        <taxon>Dinophyceae</taxon>
        <taxon>Prorocentrales</taxon>
        <taxon>Prorocentraceae</taxon>
        <taxon>Prorocentrum</taxon>
    </lineage>
</organism>
<comment type="caution">
    <text evidence="2">The sequence shown here is derived from an EMBL/GenBank/DDBJ whole genome shotgun (WGS) entry which is preliminary data.</text>
</comment>
<evidence type="ECO:0000313" key="3">
    <source>
        <dbReference type="Proteomes" id="UP001189429"/>
    </source>
</evidence>